<dbReference type="SUPFAM" id="SSF82171">
    <property type="entry name" value="DPP6 N-terminal domain-like"/>
    <property type="match status" value="1"/>
</dbReference>
<dbReference type="Gene3D" id="2.120.10.30">
    <property type="entry name" value="TolB, C-terminal domain"/>
    <property type="match status" value="3"/>
</dbReference>
<keyword evidence="3" id="KW-1185">Reference proteome</keyword>
<evidence type="ECO:0000256" key="1">
    <source>
        <dbReference type="ARBA" id="ARBA00009820"/>
    </source>
</evidence>
<comment type="similarity">
    <text evidence="1">Belongs to the TolB family.</text>
</comment>
<dbReference type="RefSeq" id="WP_092350544.1">
    <property type="nucleotide sequence ID" value="NZ_CZVW01000018.1"/>
</dbReference>
<organism evidence="2 3">
    <name type="scientific">Candidatus Chryseopegocella kryptomonas</name>
    <dbReference type="NCBI Taxonomy" id="1633643"/>
    <lineage>
        <taxon>Bacteria</taxon>
        <taxon>Pseudomonadati</taxon>
        <taxon>Candidatus Kryptoniota</taxon>
        <taxon>Candidatus Chryseopegocella</taxon>
    </lineage>
</organism>
<dbReference type="OrthoDB" id="9815657at2"/>
<dbReference type="AlphaFoldDB" id="A0A0P1NWL1"/>
<dbReference type="InterPro" id="IPR011659">
    <property type="entry name" value="WD40"/>
</dbReference>
<dbReference type="InterPro" id="IPR011042">
    <property type="entry name" value="6-blade_b-propeller_TolB-like"/>
</dbReference>
<dbReference type="Pfam" id="PF07676">
    <property type="entry name" value="PD40"/>
    <property type="match status" value="4"/>
</dbReference>
<evidence type="ECO:0000313" key="2">
    <source>
        <dbReference type="EMBL" id="CUT03759.1"/>
    </source>
</evidence>
<gene>
    <name evidence="2" type="ORF">JGI23_01546</name>
</gene>
<dbReference type="EMBL" id="CZVW01000018">
    <property type="protein sequence ID" value="CUT03759.1"/>
    <property type="molecule type" value="Genomic_DNA"/>
</dbReference>
<dbReference type="Proteomes" id="UP000199197">
    <property type="component" value="Unassembled WGS sequence"/>
</dbReference>
<accession>A0A0P1NWL1</accession>
<proteinExistence type="inferred from homology"/>
<evidence type="ECO:0000313" key="3">
    <source>
        <dbReference type="Proteomes" id="UP000199197"/>
    </source>
</evidence>
<sequence>MRVKISRNLIQFTLISVVSILFYSFAFQEKQESLKHPLEKHLKNIRQLTFGGENAEAYFSFDETKLIFQSTRDSFECDQIFIMNIDGSNLRLVSTGKGKTTCAYFLPGDTEIIYSSTHHISEKCPPKPDYSKGYVWALDNYDIFKAKADGSNLRQLTNTPGYDAEATVSPKGDKIVFTSMRDGDLEIYTMDLDGKNVKRLTFEKGYDGGAFFSWDGKKICYRAYHPKDSSEIAEYEQLLKEGYIKPMKLQIFVMDADGKNKRQITNNNAANFAPFFHPDGKRIIFSSNMHDPKGRDFDLYIVNIETGEIERITYTPDFDGFPMFTHDGKKLVWASNRNSKKRGETNIFIADWVD</sequence>
<dbReference type="PANTHER" id="PTHR36842:SF1">
    <property type="entry name" value="PROTEIN TOLB"/>
    <property type="match status" value="1"/>
</dbReference>
<protein>
    <submittedName>
        <fullName evidence="2">WD40-like Beta Propeller Repeat</fullName>
    </submittedName>
</protein>
<name>A0A0P1NWL1_9BACT</name>
<reference evidence="3" key="1">
    <citation type="submission" date="2015-11" db="EMBL/GenBank/DDBJ databases">
        <authorList>
            <person name="Varghese N."/>
        </authorList>
    </citation>
    <scope>NUCLEOTIDE SEQUENCE [LARGE SCALE GENOMIC DNA]</scope>
    <source>
        <strain evidence="3">JGI-23</strain>
    </source>
</reference>
<dbReference type="PANTHER" id="PTHR36842">
    <property type="entry name" value="PROTEIN TOLB HOMOLOG"/>
    <property type="match status" value="1"/>
</dbReference>